<evidence type="ECO:0000256" key="5">
    <source>
        <dbReference type="ARBA" id="ARBA00023295"/>
    </source>
</evidence>
<dbReference type="EC" id="3.2.1.52" evidence="3"/>
<dbReference type="Pfam" id="PF13290">
    <property type="entry name" value="CHB_HEX_C_1"/>
    <property type="match status" value="1"/>
</dbReference>
<dbReference type="GO" id="GO:0030203">
    <property type="term" value="P:glycosaminoglycan metabolic process"/>
    <property type="evidence" value="ECO:0007669"/>
    <property type="project" value="TreeGrafter"/>
</dbReference>
<reference evidence="12 13" key="1">
    <citation type="journal article" date="2010" name="J. Bacteriol.">
        <title>Genome sequence of a cellulose-producing bacterium, Gluconacetobacter hansenii ATCC 23769.</title>
        <authorList>
            <person name="Iyer P.R."/>
            <person name="Geib S.M."/>
            <person name="Catchmark J."/>
            <person name="Kao T.H."/>
            <person name="Tien M."/>
        </authorList>
    </citation>
    <scope>NUCLEOTIDE SEQUENCE [LARGE SCALE GENOMIC DNA]</scope>
    <source>
        <strain evidence="12 13">ATCC 23769</strain>
    </source>
</reference>
<dbReference type="InterPro" id="IPR059177">
    <property type="entry name" value="GH29D-like_dom"/>
</dbReference>
<protein>
    <recommendedName>
        <fullName evidence="3">beta-N-acetylhexosaminidase</fullName>
        <ecNumber evidence="3">3.2.1.52</ecNumber>
    </recommendedName>
    <alternativeName>
        <fullName evidence="6">Beta-N-acetylhexosaminidase</fullName>
    </alternativeName>
    <alternativeName>
        <fullName evidence="7">N-acetyl-beta-glucosaminidase</fullName>
    </alternativeName>
</protein>
<dbReference type="Gene3D" id="3.20.20.80">
    <property type="entry name" value="Glycosidases"/>
    <property type="match status" value="1"/>
</dbReference>
<dbReference type="HOGENOM" id="CLU_007082_1_1_5"/>
<feature type="domain" description="Beta-hexosaminidase bacterial type N-terminal" evidence="10">
    <location>
        <begin position="47"/>
        <end position="167"/>
    </location>
</feature>
<dbReference type="EMBL" id="ADTV01000035">
    <property type="protein sequence ID" value="EFG84209.1"/>
    <property type="molecule type" value="Genomic_DNA"/>
</dbReference>
<evidence type="ECO:0000259" key="9">
    <source>
        <dbReference type="Pfam" id="PF00728"/>
    </source>
</evidence>
<feature type="domain" description="GH29D-like beta-sandwich" evidence="11">
    <location>
        <begin position="557"/>
        <end position="610"/>
    </location>
</feature>
<dbReference type="AlphaFoldDB" id="D5QFE8"/>
<evidence type="ECO:0000256" key="7">
    <source>
        <dbReference type="ARBA" id="ARBA00033000"/>
    </source>
</evidence>
<organism evidence="12 13">
    <name type="scientific">Novacetimonas hansenii ATCC 23769</name>
    <dbReference type="NCBI Taxonomy" id="714995"/>
    <lineage>
        <taxon>Bacteria</taxon>
        <taxon>Pseudomonadati</taxon>
        <taxon>Pseudomonadota</taxon>
        <taxon>Alphaproteobacteria</taxon>
        <taxon>Acetobacterales</taxon>
        <taxon>Acetobacteraceae</taxon>
        <taxon>Novacetimonas</taxon>
    </lineage>
</organism>
<evidence type="ECO:0000313" key="12">
    <source>
        <dbReference type="EMBL" id="EFG84209.1"/>
    </source>
</evidence>
<dbReference type="PRINTS" id="PR00738">
    <property type="entry name" value="GLHYDRLASE20"/>
</dbReference>
<dbReference type="Pfam" id="PF02838">
    <property type="entry name" value="Glyco_hydro_20b"/>
    <property type="match status" value="1"/>
</dbReference>
<feature type="domain" description="Glycoside hydrolase family 20 catalytic" evidence="9">
    <location>
        <begin position="171"/>
        <end position="510"/>
    </location>
</feature>
<proteinExistence type="inferred from homology"/>
<dbReference type="SUPFAM" id="SSF51445">
    <property type="entry name" value="(Trans)glycosidases"/>
    <property type="match status" value="1"/>
</dbReference>
<evidence type="ECO:0000256" key="4">
    <source>
        <dbReference type="ARBA" id="ARBA00022801"/>
    </source>
</evidence>
<evidence type="ECO:0000259" key="11">
    <source>
        <dbReference type="Pfam" id="PF13290"/>
    </source>
</evidence>
<dbReference type="InterPro" id="IPR029018">
    <property type="entry name" value="Hex-like_dom2"/>
</dbReference>
<evidence type="ECO:0000256" key="2">
    <source>
        <dbReference type="ARBA" id="ARBA00006285"/>
    </source>
</evidence>
<dbReference type="SUPFAM" id="SSF55545">
    <property type="entry name" value="beta-N-acetylhexosaminidase-like domain"/>
    <property type="match status" value="1"/>
</dbReference>
<dbReference type="Gene3D" id="3.30.379.10">
    <property type="entry name" value="Chitobiase/beta-hexosaminidase domain 2-like"/>
    <property type="match status" value="1"/>
</dbReference>
<dbReference type="InterPro" id="IPR015882">
    <property type="entry name" value="HEX_bac_N"/>
</dbReference>
<keyword evidence="5" id="KW-0326">Glycosidase</keyword>
<feature type="active site" description="Proton donor" evidence="8">
    <location>
        <position position="340"/>
    </location>
</feature>
<dbReference type="InterPro" id="IPR015883">
    <property type="entry name" value="Glyco_hydro_20_cat"/>
</dbReference>
<comment type="caution">
    <text evidence="12">The sequence shown here is derived from an EMBL/GenBank/DDBJ whole genome shotgun (WGS) entry which is preliminary data.</text>
</comment>
<dbReference type="InterPro" id="IPR017853">
    <property type="entry name" value="GH"/>
</dbReference>
<dbReference type="InterPro" id="IPR025705">
    <property type="entry name" value="Beta_hexosaminidase_sua/sub"/>
</dbReference>
<evidence type="ECO:0000256" key="3">
    <source>
        <dbReference type="ARBA" id="ARBA00012663"/>
    </source>
</evidence>
<dbReference type="Pfam" id="PF00728">
    <property type="entry name" value="Glyco_hydro_20"/>
    <property type="match status" value="1"/>
</dbReference>
<sequence>MVSKAEIEESRMTDTRGCRAALALTLAALPALLGTPDARAQAHAAIPSLLPQPASMSMQSGSFFIPASLNVTIDGVDAHGAATLFDRLHAPHGPILTLVHAGGAQVRMRLVANALSLPAQGYELRVDHGGIVVTARDMTGLFYGAVSVSQLLGAGQKTIPAMRVRDWPRLQWRGVMLDSSRHFQTPDEVRALIDAMAELKLNVLHWHLTDDQGWRLEIRRYPELTRIGAWRRAQDSGPKGDGATYGGFYTQDEIRAIVAYAAERQITIVPELDMPGHAQAAIAAYPKVGSGGTPTQVSTTMGVHSYLYNVDDDTFTFIDNILDEVMELFPSRFIHIGGDEAVKDQWKHSPSVQARMHELGIHDEEALQSWFVERLGKYLSAHGRRLIGWDEILKGGLPASASVMSWHGIDGAITAARAGHDAVMAPSNTLYLDYMQTNRNDEPTGGRYPAESVSTVYHFDPLPPGTPEAVRQHVLGVEGAIWTEYLTSGTAAMQAAFPRLDAMAEIAWTPRERQDWQGFTTRLKDEIARQLSYGVPVNQMGYAVDITTAPATDGHYDVTLSNQIGQGTIRYTLDGGNVDANTQPYVHPFVVTEGTVIHAAAFDQSGMQLAPVTARTLTTTEVATRSGTQFKACAGGRLSVRVPATPDATAAPYVTIDRTRDCVMYPSASLTGAQQLSVRMMPLTHFFNTPLDGDPQAPALGKDAPHHAVSIWLDRCEGKPLATHRLPHHPKPGQAIELVLSLPAQGTHDLCVAVPENREKFYYAFQKLSVTEVTGNTGSK</sequence>
<gene>
    <name evidence="12" type="ORF">GXY_09339</name>
</gene>
<evidence type="ECO:0000259" key="10">
    <source>
        <dbReference type="Pfam" id="PF02838"/>
    </source>
</evidence>
<accession>D5QFE8</accession>
<keyword evidence="4" id="KW-0378">Hydrolase</keyword>
<comment type="similarity">
    <text evidence="2">Belongs to the glycosyl hydrolase 20 family.</text>
</comment>
<comment type="catalytic activity">
    <reaction evidence="1">
        <text>Hydrolysis of terminal non-reducing N-acetyl-D-hexosamine residues in N-acetyl-beta-D-hexosaminides.</text>
        <dbReference type="EC" id="3.2.1.52"/>
    </reaction>
</comment>
<evidence type="ECO:0000256" key="8">
    <source>
        <dbReference type="PIRSR" id="PIRSR625705-1"/>
    </source>
</evidence>
<dbReference type="PANTHER" id="PTHR22600">
    <property type="entry name" value="BETA-HEXOSAMINIDASE"/>
    <property type="match status" value="1"/>
</dbReference>
<dbReference type="Proteomes" id="UP000006468">
    <property type="component" value="Chromosome"/>
</dbReference>
<dbReference type="GO" id="GO:0005975">
    <property type="term" value="P:carbohydrate metabolic process"/>
    <property type="evidence" value="ECO:0007669"/>
    <property type="project" value="InterPro"/>
</dbReference>
<evidence type="ECO:0000256" key="6">
    <source>
        <dbReference type="ARBA" id="ARBA00030512"/>
    </source>
</evidence>
<dbReference type="CDD" id="cd06563">
    <property type="entry name" value="GH20_chitobiase-like"/>
    <property type="match status" value="1"/>
</dbReference>
<evidence type="ECO:0000313" key="13">
    <source>
        <dbReference type="Proteomes" id="UP000006468"/>
    </source>
</evidence>
<name>D5QFE8_NOVHA</name>
<dbReference type="GO" id="GO:0004563">
    <property type="term" value="F:beta-N-acetylhexosaminidase activity"/>
    <property type="evidence" value="ECO:0007669"/>
    <property type="project" value="UniProtKB-EC"/>
</dbReference>
<dbReference type="GO" id="GO:0016020">
    <property type="term" value="C:membrane"/>
    <property type="evidence" value="ECO:0007669"/>
    <property type="project" value="TreeGrafter"/>
</dbReference>
<dbReference type="PANTHER" id="PTHR22600:SF57">
    <property type="entry name" value="BETA-N-ACETYLHEXOSAMINIDASE"/>
    <property type="match status" value="1"/>
</dbReference>
<evidence type="ECO:0000256" key="1">
    <source>
        <dbReference type="ARBA" id="ARBA00001231"/>
    </source>
</evidence>